<dbReference type="PANTHER" id="PTHR36978:SF4">
    <property type="entry name" value="P-LOOP CONTAINING NUCLEOSIDE TRIPHOSPHATE HYDROLASE PROTEIN"/>
    <property type="match status" value="1"/>
</dbReference>
<dbReference type="PANTHER" id="PTHR36978">
    <property type="entry name" value="P-LOOP CONTAINING NUCLEOTIDE TRIPHOSPHATE HYDROLASE"/>
    <property type="match status" value="1"/>
</dbReference>
<feature type="compositionally biased region" description="Basic and acidic residues" evidence="1">
    <location>
        <begin position="10"/>
        <end position="21"/>
    </location>
</feature>
<dbReference type="InterPro" id="IPR027417">
    <property type="entry name" value="P-loop_NTPase"/>
</dbReference>
<dbReference type="SUPFAM" id="SSF52540">
    <property type="entry name" value="P-loop containing nucleoside triphosphate hydrolases"/>
    <property type="match status" value="1"/>
</dbReference>
<feature type="region of interest" description="Disordered" evidence="1">
    <location>
        <begin position="1"/>
        <end position="21"/>
    </location>
</feature>
<accession>A0ABQ8G6F2</accession>
<name>A0ABQ8G6F2_9PEZI</name>
<dbReference type="Proteomes" id="UP000774617">
    <property type="component" value="Unassembled WGS sequence"/>
</dbReference>
<evidence type="ECO:0000256" key="1">
    <source>
        <dbReference type="SAM" id="MobiDB-lite"/>
    </source>
</evidence>
<proteinExistence type="predicted"/>
<dbReference type="Pfam" id="PF17784">
    <property type="entry name" value="Sulfotransfer_4"/>
    <property type="match status" value="1"/>
</dbReference>
<reference evidence="2 3" key="1">
    <citation type="journal article" date="2021" name="Nat. Commun.">
        <title>Genetic determinants of endophytism in the Arabidopsis root mycobiome.</title>
        <authorList>
            <person name="Mesny F."/>
            <person name="Miyauchi S."/>
            <person name="Thiergart T."/>
            <person name="Pickel B."/>
            <person name="Atanasova L."/>
            <person name="Karlsson M."/>
            <person name="Huettel B."/>
            <person name="Barry K.W."/>
            <person name="Haridas S."/>
            <person name="Chen C."/>
            <person name="Bauer D."/>
            <person name="Andreopoulos W."/>
            <person name="Pangilinan J."/>
            <person name="LaButti K."/>
            <person name="Riley R."/>
            <person name="Lipzen A."/>
            <person name="Clum A."/>
            <person name="Drula E."/>
            <person name="Henrissat B."/>
            <person name="Kohler A."/>
            <person name="Grigoriev I.V."/>
            <person name="Martin F.M."/>
            <person name="Hacquard S."/>
        </authorList>
    </citation>
    <scope>NUCLEOTIDE SEQUENCE [LARGE SCALE GENOMIC DNA]</scope>
    <source>
        <strain evidence="2 3">MPI-SDFR-AT-0080</strain>
    </source>
</reference>
<evidence type="ECO:0000313" key="2">
    <source>
        <dbReference type="EMBL" id="KAH7046072.1"/>
    </source>
</evidence>
<organism evidence="2 3">
    <name type="scientific">Macrophomina phaseolina</name>
    <dbReference type="NCBI Taxonomy" id="35725"/>
    <lineage>
        <taxon>Eukaryota</taxon>
        <taxon>Fungi</taxon>
        <taxon>Dikarya</taxon>
        <taxon>Ascomycota</taxon>
        <taxon>Pezizomycotina</taxon>
        <taxon>Dothideomycetes</taxon>
        <taxon>Dothideomycetes incertae sedis</taxon>
        <taxon>Botryosphaeriales</taxon>
        <taxon>Botryosphaeriaceae</taxon>
        <taxon>Macrophomina</taxon>
    </lineage>
</organism>
<dbReference type="InterPro" id="IPR040632">
    <property type="entry name" value="Sulfotransfer_4"/>
</dbReference>
<sequence length="267" mass="30367">MAPGPYIMKPKTDHFTPNDTDVDRRQCRRVVPMRLLALDLGRTGTASLREALQILGFNPNYHMMCASTENPPDCLMWPDALAAKYDGDGIFWKRAVGPAARSLPIAFLEAYPDAKVLLTTRTVDFWYQSTLGTANRRANDPVLRMLAKLDWGASHYYPMLNKFWTDFFKGDFEKNGKQVFSEYYADMHAAVPAERLLEYHLSEGWEPLCEFLDVPVPKVPFPHVIVTKGFVAQCRARNRAQMYNIMLRAAFLGGGLYSRHLDGLLIL</sequence>
<gene>
    <name evidence="2" type="ORF">B0J12DRAFT_720049</name>
</gene>
<protein>
    <recommendedName>
        <fullName evidence="4">NAD dependent epimerase/dehydratase</fullName>
    </recommendedName>
</protein>
<evidence type="ECO:0008006" key="4">
    <source>
        <dbReference type="Google" id="ProtNLM"/>
    </source>
</evidence>
<comment type="caution">
    <text evidence="2">The sequence shown here is derived from an EMBL/GenBank/DDBJ whole genome shotgun (WGS) entry which is preliminary data.</text>
</comment>
<dbReference type="EMBL" id="JAGTJR010000018">
    <property type="protein sequence ID" value="KAH7046072.1"/>
    <property type="molecule type" value="Genomic_DNA"/>
</dbReference>
<dbReference type="Gene3D" id="3.40.50.300">
    <property type="entry name" value="P-loop containing nucleotide triphosphate hydrolases"/>
    <property type="match status" value="1"/>
</dbReference>
<evidence type="ECO:0000313" key="3">
    <source>
        <dbReference type="Proteomes" id="UP000774617"/>
    </source>
</evidence>
<keyword evidence="3" id="KW-1185">Reference proteome</keyword>